<dbReference type="SMART" id="SM00248">
    <property type="entry name" value="ANK"/>
    <property type="match status" value="5"/>
</dbReference>
<evidence type="ECO:0000259" key="11">
    <source>
        <dbReference type="Pfam" id="PF00324"/>
    </source>
</evidence>
<feature type="transmembrane region" description="Helical" evidence="10">
    <location>
        <begin position="62"/>
        <end position="81"/>
    </location>
</feature>
<feature type="transmembrane region" description="Helical" evidence="10">
    <location>
        <begin position="493"/>
        <end position="511"/>
    </location>
</feature>
<feature type="domain" description="Amino acid permease/ SLC12A" evidence="11">
    <location>
        <begin position="59"/>
        <end position="522"/>
    </location>
</feature>
<feature type="region of interest" description="Disordered" evidence="9">
    <location>
        <begin position="1337"/>
        <end position="1357"/>
    </location>
</feature>
<keyword evidence="7 10" id="KW-0472">Membrane</keyword>
<dbReference type="PANTHER" id="PTHR43341:SF36">
    <property type="entry name" value="PROLINE-SPECIFIC PERMEASE"/>
    <property type="match status" value="1"/>
</dbReference>
<evidence type="ECO:0000256" key="9">
    <source>
        <dbReference type="SAM" id="MobiDB-lite"/>
    </source>
</evidence>
<feature type="transmembrane region" description="Helical" evidence="10">
    <location>
        <begin position="141"/>
        <end position="163"/>
    </location>
</feature>
<feature type="transmembrane region" description="Helical" evidence="10">
    <location>
        <begin position="420"/>
        <end position="443"/>
    </location>
</feature>
<evidence type="ECO:0000256" key="5">
    <source>
        <dbReference type="ARBA" id="ARBA00022970"/>
    </source>
</evidence>
<keyword evidence="3 10" id="KW-0812">Transmembrane</keyword>
<dbReference type="InterPro" id="IPR036770">
    <property type="entry name" value="Ankyrin_rpt-contain_sf"/>
</dbReference>
<dbReference type="Pfam" id="PF24883">
    <property type="entry name" value="NPHP3_N"/>
    <property type="match status" value="1"/>
</dbReference>
<evidence type="ECO:0000256" key="7">
    <source>
        <dbReference type="ARBA" id="ARBA00023136"/>
    </source>
</evidence>
<feature type="transmembrane region" description="Helical" evidence="10">
    <location>
        <begin position="391"/>
        <end position="408"/>
    </location>
</feature>
<dbReference type="InterPro" id="IPR056884">
    <property type="entry name" value="NPHP3-like_N"/>
</dbReference>
<dbReference type="PANTHER" id="PTHR43341">
    <property type="entry name" value="AMINO ACID PERMEASE"/>
    <property type="match status" value="1"/>
</dbReference>
<keyword evidence="6 10" id="KW-1133">Transmembrane helix</keyword>
<dbReference type="Pfam" id="PF12796">
    <property type="entry name" value="Ank_2"/>
    <property type="match status" value="1"/>
</dbReference>
<feature type="transmembrane region" description="Helical" evidence="10">
    <location>
        <begin position="293"/>
        <end position="312"/>
    </location>
</feature>
<feature type="transmembrane region" description="Helical" evidence="10">
    <location>
        <begin position="197"/>
        <end position="218"/>
    </location>
</feature>
<feature type="repeat" description="ANK" evidence="8">
    <location>
        <begin position="1265"/>
        <end position="1297"/>
    </location>
</feature>
<keyword evidence="14" id="KW-1185">Reference proteome</keyword>
<gene>
    <name evidence="13" type="ORF">CC86DRAFT_443020</name>
</gene>
<dbReference type="PROSITE" id="PS50297">
    <property type="entry name" value="ANK_REP_REGION"/>
    <property type="match status" value="3"/>
</dbReference>
<protein>
    <submittedName>
        <fullName evidence="13">Uncharacterized protein</fullName>
    </submittedName>
</protein>
<feature type="repeat" description="ANK" evidence="8">
    <location>
        <begin position="1232"/>
        <end position="1264"/>
    </location>
</feature>
<feature type="repeat" description="ANK" evidence="8">
    <location>
        <begin position="1199"/>
        <end position="1231"/>
    </location>
</feature>
<accession>A0A6A7AF99</accession>
<dbReference type="Gene3D" id="1.20.1740.10">
    <property type="entry name" value="Amino acid/polyamine transporter I"/>
    <property type="match status" value="1"/>
</dbReference>
<evidence type="ECO:0000256" key="3">
    <source>
        <dbReference type="ARBA" id="ARBA00022692"/>
    </source>
</evidence>
<keyword evidence="4" id="KW-0677">Repeat</keyword>
<evidence type="ECO:0000313" key="13">
    <source>
        <dbReference type="EMBL" id="KAF2831255.1"/>
    </source>
</evidence>
<comment type="subcellular location">
    <subcellularLocation>
        <location evidence="1">Membrane</location>
        <topology evidence="1">Multi-pass membrane protein</topology>
    </subcellularLocation>
</comment>
<proteinExistence type="predicted"/>
<evidence type="ECO:0000256" key="4">
    <source>
        <dbReference type="ARBA" id="ARBA00022737"/>
    </source>
</evidence>
<dbReference type="Gene3D" id="3.40.50.300">
    <property type="entry name" value="P-loop containing nucleotide triphosphate hydrolases"/>
    <property type="match status" value="1"/>
</dbReference>
<dbReference type="PROSITE" id="PS50088">
    <property type="entry name" value="ANK_REPEAT"/>
    <property type="match status" value="3"/>
</dbReference>
<dbReference type="SUPFAM" id="SSF48403">
    <property type="entry name" value="Ankyrin repeat"/>
    <property type="match status" value="1"/>
</dbReference>
<dbReference type="Gene3D" id="1.25.40.20">
    <property type="entry name" value="Ankyrin repeat-containing domain"/>
    <property type="match status" value="1"/>
</dbReference>
<dbReference type="GO" id="GO:0016020">
    <property type="term" value="C:membrane"/>
    <property type="evidence" value="ECO:0007669"/>
    <property type="project" value="UniProtKB-SubCell"/>
</dbReference>
<keyword evidence="8" id="KW-0040">ANK repeat</keyword>
<evidence type="ECO:0000256" key="6">
    <source>
        <dbReference type="ARBA" id="ARBA00022989"/>
    </source>
</evidence>
<reference evidence="13" key="1">
    <citation type="journal article" date="2020" name="Stud. Mycol.">
        <title>101 Dothideomycetes genomes: a test case for predicting lifestyles and emergence of pathogens.</title>
        <authorList>
            <person name="Haridas S."/>
            <person name="Albert R."/>
            <person name="Binder M."/>
            <person name="Bloem J."/>
            <person name="Labutti K."/>
            <person name="Salamov A."/>
            <person name="Andreopoulos B."/>
            <person name="Baker S."/>
            <person name="Barry K."/>
            <person name="Bills G."/>
            <person name="Bluhm B."/>
            <person name="Cannon C."/>
            <person name="Castanera R."/>
            <person name="Culley D."/>
            <person name="Daum C."/>
            <person name="Ezra D."/>
            <person name="Gonzalez J."/>
            <person name="Henrissat B."/>
            <person name="Kuo A."/>
            <person name="Liang C."/>
            <person name="Lipzen A."/>
            <person name="Lutzoni F."/>
            <person name="Magnuson J."/>
            <person name="Mondo S."/>
            <person name="Nolan M."/>
            <person name="Ohm R."/>
            <person name="Pangilinan J."/>
            <person name="Park H.-J."/>
            <person name="Ramirez L."/>
            <person name="Alfaro M."/>
            <person name="Sun H."/>
            <person name="Tritt A."/>
            <person name="Yoshinaga Y."/>
            <person name="Zwiers L.-H."/>
            <person name="Turgeon B."/>
            <person name="Goodwin S."/>
            <person name="Spatafora J."/>
            <person name="Crous P."/>
            <person name="Grigoriev I."/>
        </authorList>
    </citation>
    <scope>NUCLEOTIDE SEQUENCE</scope>
    <source>
        <strain evidence="13">CBS 113818</strain>
    </source>
</reference>
<feature type="domain" description="Nephrocystin 3-like N-terminal" evidence="12">
    <location>
        <begin position="669"/>
        <end position="823"/>
    </location>
</feature>
<evidence type="ECO:0000259" key="12">
    <source>
        <dbReference type="Pfam" id="PF24883"/>
    </source>
</evidence>
<dbReference type="InterPro" id="IPR002110">
    <property type="entry name" value="Ankyrin_rpt"/>
</dbReference>
<evidence type="ECO:0000256" key="1">
    <source>
        <dbReference type="ARBA" id="ARBA00004141"/>
    </source>
</evidence>
<feature type="transmembrane region" description="Helical" evidence="10">
    <location>
        <begin position="170"/>
        <end position="191"/>
    </location>
</feature>
<dbReference type="GO" id="GO:0015171">
    <property type="term" value="F:amino acid transmembrane transporter activity"/>
    <property type="evidence" value="ECO:0007669"/>
    <property type="project" value="TreeGrafter"/>
</dbReference>
<dbReference type="FunFam" id="1.20.1740.10:FF:000006">
    <property type="entry name" value="General amino acid permease"/>
    <property type="match status" value="1"/>
</dbReference>
<name>A0A6A7AF99_9PLEO</name>
<dbReference type="InterPro" id="IPR027417">
    <property type="entry name" value="P-loop_NTPase"/>
</dbReference>
<feature type="compositionally biased region" description="Polar residues" evidence="9">
    <location>
        <begin position="1344"/>
        <end position="1357"/>
    </location>
</feature>
<keyword evidence="5" id="KW-0029">Amino-acid transport</keyword>
<evidence type="ECO:0000256" key="2">
    <source>
        <dbReference type="ARBA" id="ARBA00022448"/>
    </source>
</evidence>
<feature type="compositionally biased region" description="Basic and acidic residues" evidence="9">
    <location>
        <begin position="8"/>
        <end position="17"/>
    </location>
</feature>
<evidence type="ECO:0000256" key="10">
    <source>
        <dbReference type="SAM" id="Phobius"/>
    </source>
</evidence>
<dbReference type="SUPFAM" id="SSF52540">
    <property type="entry name" value="P-loop containing nucleoside triphosphate hydrolases"/>
    <property type="match status" value="1"/>
</dbReference>
<dbReference type="EMBL" id="MU006218">
    <property type="protein sequence ID" value="KAF2831255.1"/>
    <property type="molecule type" value="Genomic_DNA"/>
</dbReference>
<organism evidence="13 14">
    <name type="scientific">Ophiobolus disseminans</name>
    <dbReference type="NCBI Taxonomy" id="1469910"/>
    <lineage>
        <taxon>Eukaryota</taxon>
        <taxon>Fungi</taxon>
        <taxon>Dikarya</taxon>
        <taxon>Ascomycota</taxon>
        <taxon>Pezizomycotina</taxon>
        <taxon>Dothideomycetes</taxon>
        <taxon>Pleosporomycetidae</taxon>
        <taxon>Pleosporales</taxon>
        <taxon>Pleosporineae</taxon>
        <taxon>Phaeosphaeriaceae</taxon>
        <taxon>Ophiobolus</taxon>
    </lineage>
</organism>
<sequence>MPNLHLASESRDPEKGSDAAYGYDSKTGGYEEPFVHGHATVAEAAGVGGNTHRGLKSRHIQFLALGGAIGTGLFVGSGAILALVGPAPLFMAYLSMMIVVWNVMNNLAEIVTYLPMSGITIPYFVKRFVDPSLAFAAGWNYWYAYAILVAAEATAGAILLSYWETPVHDAVWITIFLVVVLFLNIVAVEVFGEAEFWFASIKFITIMGLIILGFVIMLGGSPNDQGRLGFRYWNDPGAFKPYIVGGNSGKFLAYWTAFVRAGFAFITSPELIALAAGETIAPRRNIPKAAGRFVYRLAIFYGFGSFIIGVIVPSNDDRLLSPNSNASASPFVIGISRAGIAGLRHVVNAAVLTSAWSAGNAFLFSGSRVLYGMALNGDAPKIFGKTTKKGVPWAAVLATWSIGFLAYLNVSSTGAQVFTWFSNISTISGFIAWIVVMITYIRFRKAMVFNNMLSELPYRTPLQPYFTYFILGVVSLLTLTNGFQVFVPANWDVADFLAAYITLPIFLVLYFGHKIWFRTPFAIKIQHIDVVSGKKEMDELCKHDISGAPECRAILDFVQIALSRCQYEAGKGIKTFGKKLIWPFKEKETKDAMQRLYRLRSVLANAVEVDSAIENYQKLLINGMNNLTTDARTQRTQEETQRIIIWLCPLPTSGAQVSLENALNSRLPGTGAWFIGSEVFKEWDVSKSSSIWITGLPGSGKTLLCASAIQEVSVPNRVKTAVLYFFCDHRDPSKISHDNFAMTLIKQLLGLYDEKANDGDRPFNRDDYIPLIESAMEHFESVYILCDALDEASEGDKIAITLERLLVYGTRCSHSIKVLFTSRFDVRLERRHELITAQRVAVAENMKPDIEQYVNMKVDNLVARAVLKLRDKALATTIREKVTSRAGTILHARLQLDYLTTARNDRDLKNIIQSLPDGLEHTYETLIQHTASRHPERTAEIRTLLTCLMIAALMLTAANLAEILAIEPGQSFLDFDSIATDPYDALDTIAPFLILSDQRKTHGVVRLPHYSLDEYLLSDRILRSQISYFHVDHSNGNAWLAEICLQYITFDVFNQSHYETSMSEPPALDGYSFRRYASLNWYRHYESAKHIPGLYMRCKPYLDRLFLDGIEYSPCYSKWQEDLQGKYPYDDFPWYSPICLGISHGLDDVVDDLLPKLVDVNVTFRDHHTCLTVAAKWNRPAIVRKLLDVGAELEMPGQKQRTPLHLAAEFASREAFDILLEAGADVHTCSSSGATPFYRACRGGDTYIVKRLKDRGCNINATTHDSWTPIMEAVENGHEDVVDLLLEWGADLRFRQGWMALLIAEANNFTLKRSIVEKLKLAAPEEGYEEFLKDREAREDDSNESAINGVNVTTRQF</sequence>
<feature type="region of interest" description="Disordered" evidence="9">
    <location>
        <begin position="1"/>
        <end position="22"/>
    </location>
</feature>
<dbReference type="OrthoDB" id="3900342at2759"/>
<feature type="transmembrane region" description="Helical" evidence="10">
    <location>
        <begin position="464"/>
        <end position="487"/>
    </location>
</feature>
<dbReference type="InterPro" id="IPR004841">
    <property type="entry name" value="AA-permease/SLC12A_dom"/>
</dbReference>
<evidence type="ECO:0000313" key="14">
    <source>
        <dbReference type="Proteomes" id="UP000799424"/>
    </source>
</evidence>
<keyword evidence="2" id="KW-0813">Transport</keyword>
<dbReference type="Proteomes" id="UP000799424">
    <property type="component" value="Unassembled WGS sequence"/>
</dbReference>
<dbReference type="InterPro" id="IPR050524">
    <property type="entry name" value="APC_YAT"/>
</dbReference>
<dbReference type="Pfam" id="PF00324">
    <property type="entry name" value="AA_permease"/>
    <property type="match status" value="1"/>
</dbReference>
<evidence type="ECO:0000256" key="8">
    <source>
        <dbReference type="PROSITE-ProRule" id="PRU00023"/>
    </source>
</evidence>